<keyword evidence="2 3" id="KW-0040">ANK repeat</keyword>
<evidence type="ECO:0000256" key="1">
    <source>
        <dbReference type="ARBA" id="ARBA00022737"/>
    </source>
</evidence>
<reference evidence="5" key="1">
    <citation type="submission" date="2021-01" db="EMBL/GenBank/DDBJ databases">
        <authorList>
            <person name="Corre E."/>
            <person name="Pelletier E."/>
            <person name="Niang G."/>
            <person name="Scheremetjew M."/>
            <person name="Finn R."/>
            <person name="Kale V."/>
            <person name="Holt S."/>
            <person name="Cochrane G."/>
            <person name="Meng A."/>
            <person name="Brown T."/>
            <person name="Cohen L."/>
        </authorList>
    </citation>
    <scope>NUCLEOTIDE SEQUENCE</scope>
    <source>
        <strain evidence="5">CCMP1320</strain>
    </source>
</reference>
<dbReference type="EMBL" id="HBIP01007816">
    <property type="protein sequence ID" value="CAE0489134.1"/>
    <property type="molecule type" value="Transcribed_RNA"/>
</dbReference>
<dbReference type="AlphaFoldDB" id="A0A7S3VJ54"/>
<evidence type="ECO:0000256" key="2">
    <source>
        <dbReference type="ARBA" id="ARBA00023043"/>
    </source>
</evidence>
<protein>
    <submittedName>
        <fullName evidence="5">Uncharacterized protein</fullName>
    </submittedName>
</protein>
<dbReference type="InterPro" id="IPR036770">
    <property type="entry name" value="Ankyrin_rpt-contain_sf"/>
</dbReference>
<dbReference type="PANTHER" id="PTHR24171:SF9">
    <property type="entry name" value="ANKYRIN REPEAT DOMAIN-CONTAINING PROTEIN 39"/>
    <property type="match status" value="1"/>
</dbReference>
<keyword evidence="1" id="KW-0677">Repeat</keyword>
<gene>
    <name evidence="5" type="ORF">DTER00134_LOCUS4204</name>
</gene>
<dbReference type="PROSITE" id="PS50297">
    <property type="entry name" value="ANK_REP_REGION"/>
    <property type="match status" value="1"/>
</dbReference>
<dbReference type="InterPro" id="IPR002110">
    <property type="entry name" value="Ankyrin_rpt"/>
</dbReference>
<sequence length="243" mass="24956">MDGEAGAAEQGALQLRGNSSLGAGVGAVPSGQRPGVDGGPEGGRVSSAEEAAWGRGVVADARDAEGGARLLWLAAEAGNLAAVEWLLERGVGLQSLTDLDEEPMVPHPPPSPHALCSWGSPPAAHPQLLHPHSATMAAASAARSHRLPHPVFAAVRGGSEPVLDALVRAGARVDVRDARGRTPLAWAASHGHDAMITALVARGASLTAMDLQGNVPRQLAYLHRRGTTFHPPKGRTGLKHASL</sequence>
<dbReference type="Gene3D" id="1.25.40.20">
    <property type="entry name" value="Ankyrin repeat-containing domain"/>
    <property type="match status" value="1"/>
</dbReference>
<proteinExistence type="predicted"/>
<dbReference type="SMART" id="SM00248">
    <property type="entry name" value="ANK"/>
    <property type="match status" value="3"/>
</dbReference>
<evidence type="ECO:0000256" key="3">
    <source>
        <dbReference type="PROSITE-ProRule" id="PRU00023"/>
    </source>
</evidence>
<feature type="region of interest" description="Disordered" evidence="4">
    <location>
        <begin position="1"/>
        <end position="49"/>
    </location>
</feature>
<evidence type="ECO:0000313" key="5">
    <source>
        <dbReference type="EMBL" id="CAE0489134.1"/>
    </source>
</evidence>
<dbReference type="SUPFAM" id="SSF48403">
    <property type="entry name" value="Ankyrin repeat"/>
    <property type="match status" value="1"/>
</dbReference>
<feature type="compositionally biased region" description="Low complexity" evidence="4">
    <location>
        <begin position="1"/>
        <end position="17"/>
    </location>
</feature>
<dbReference type="Pfam" id="PF12796">
    <property type="entry name" value="Ank_2"/>
    <property type="match status" value="1"/>
</dbReference>
<organism evidence="5">
    <name type="scientific">Dunaliella tertiolecta</name>
    <name type="common">Green alga</name>
    <dbReference type="NCBI Taxonomy" id="3047"/>
    <lineage>
        <taxon>Eukaryota</taxon>
        <taxon>Viridiplantae</taxon>
        <taxon>Chlorophyta</taxon>
        <taxon>core chlorophytes</taxon>
        <taxon>Chlorophyceae</taxon>
        <taxon>CS clade</taxon>
        <taxon>Chlamydomonadales</taxon>
        <taxon>Dunaliellaceae</taxon>
        <taxon>Dunaliella</taxon>
    </lineage>
</organism>
<dbReference type="PANTHER" id="PTHR24171">
    <property type="entry name" value="ANKYRIN REPEAT DOMAIN-CONTAINING PROTEIN 39-RELATED"/>
    <property type="match status" value="1"/>
</dbReference>
<accession>A0A7S3VJ54</accession>
<feature type="repeat" description="ANK" evidence="3">
    <location>
        <begin position="179"/>
        <end position="211"/>
    </location>
</feature>
<evidence type="ECO:0000256" key="4">
    <source>
        <dbReference type="SAM" id="MobiDB-lite"/>
    </source>
</evidence>
<name>A0A7S3VJ54_DUNTE</name>
<dbReference type="PROSITE" id="PS50088">
    <property type="entry name" value="ANK_REPEAT"/>
    <property type="match status" value="1"/>
</dbReference>